<feature type="domain" description="PAS" evidence="7">
    <location>
        <begin position="164"/>
        <end position="204"/>
    </location>
</feature>
<keyword evidence="2 4" id="KW-0807">Transducer</keyword>
<evidence type="ECO:0000313" key="10">
    <source>
        <dbReference type="EMBL" id="MDR7193298.1"/>
    </source>
</evidence>
<dbReference type="SUPFAM" id="SSF55785">
    <property type="entry name" value="PYP-like sensor domain (PAS domain)"/>
    <property type="match status" value="2"/>
</dbReference>
<dbReference type="Pfam" id="PF00015">
    <property type="entry name" value="MCPsignal"/>
    <property type="match status" value="1"/>
</dbReference>
<feature type="domain" description="PAC" evidence="8">
    <location>
        <begin position="101"/>
        <end position="153"/>
    </location>
</feature>
<dbReference type="Pfam" id="PF08447">
    <property type="entry name" value="PAS_3"/>
    <property type="match status" value="2"/>
</dbReference>
<comment type="similarity">
    <text evidence="3">Belongs to the methyl-accepting chemotaxis (MCP) protein family.</text>
</comment>
<dbReference type="EMBL" id="JAVDWO010000007">
    <property type="protein sequence ID" value="MDR7193298.1"/>
    <property type="molecule type" value="Genomic_DNA"/>
</dbReference>
<dbReference type="PANTHER" id="PTHR43531:SF11">
    <property type="entry name" value="METHYL-ACCEPTING CHEMOTAXIS PROTEIN 3"/>
    <property type="match status" value="1"/>
</dbReference>
<dbReference type="Gene3D" id="1.10.287.950">
    <property type="entry name" value="Methyl-accepting chemotaxis protein"/>
    <property type="match status" value="1"/>
</dbReference>
<evidence type="ECO:0000256" key="2">
    <source>
        <dbReference type="ARBA" id="ARBA00023224"/>
    </source>
</evidence>
<keyword evidence="1" id="KW-0145">Chemotaxis</keyword>
<dbReference type="InterPro" id="IPR013655">
    <property type="entry name" value="PAS_fold_3"/>
</dbReference>
<evidence type="ECO:0000259" key="9">
    <source>
        <dbReference type="PROSITE" id="PS50885"/>
    </source>
</evidence>
<keyword evidence="11" id="KW-1185">Reference proteome</keyword>
<dbReference type="SUPFAM" id="SSF58104">
    <property type="entry name" value="Methyl-accepting chemotaxis protein (MCP) signaling domain"/>
    <property type="match status" value="1"/>
</dbReference>
<dbReference type="CDD" id="cd11386">
    <property type="entry name" value="MCP_signal"/>
    <property type="match status" value="1"/>
</dbReference>
<feature type="coiled-coil region" evidence="5">
    <location>
        <begin position="529"/>
        <end position="574"/>
    </location>
</feature>
<dbReference type="SMART" id="SM00091">
    <property type="entry name" value="PAS"/>
    <property type="match status" value="2"/>
</dbReference>
<proteinExistence type="inferred from homology"/>
<evidence type="ECO:0000259" key="7">
    <source>
        <dbReference type="PROSITE" id="PS50112"/>
    </source>
</evidence>
<evidence type="ECO:0000256" key="3">
    <source>
        <dbReference type="ARBA" id="ARBA00029447"/>
    </source>
</evidence>
<organism evidence="10 11">
    <name type="scientific">Luteimonas terrae</name>
    <dbReference type="NCBI Taxonomy" id="1530191"/>
    <lineage>
        <taxon>Bacteria</taxon>
        <taxon>Pseudomonadati</taxon>
        <taxon>Pseudomonadota</taxon>
        <taxon>Gammaproteobacteria</taxon>
        <taxon>Lysobacterales</taxon>
        <taxon>Lysobacteraceae</taxon>
        <taxon>Luteimonas</taxon>
    </lineage>
</organism>
<dbReference type="InterPro" id="IPR000700">
    <property type="entry name" value="PAS-assoc_C"/>
</dbReference>
<evidence type="ECO:0000256" key="5">
    <source>
        <dbReference type="SAM" id="Coils"/>
    </source>
</evidence>
<dbReference type="InterPro" id="IPR035965">
    <property type="entry name" value="PAS-like_dom_sf"/>
</dbReference>
<dbReference type="PRINTS" id="PR00260">
    <property type="entry name" value="CHEMTRNSDUCR"/>
</dbReference>
<dbReference type="PANTHER" id="PTHR43531">
    <property type="entry name" value="PROTEIN ICFG"/>
    <property type="match status" value="1"/>
</dbReference>
<dbReference type="InterPro" id="IPR004090">
    <property type="entry name" value="Chemotax_Me-accpt_rcpt"/>
</dbReference>
<evidence type="ECO:0000313" key="11">
    <source>
        <dbReference type="Proteomes" id="UP001256588"/>
    </source>
</evidence>
<comment type="caution">
    <text evidence="10">The sequence shown here is derived from an EMBL/GenBank/DDBJ whole genome shotgun (WGS) entry which is preliminary data.</text>
</comment>
<reference evidence="10 11" key="1">
    <citation type="submission" date="2023-07" db="EMBL/GenBank/DDBJ databases">
        <title>Sorghum-associated microbial communities from plants grown in Nebraska, USA.</title>
        <authorList>
            <person name="Schachtman D."/>
        </authorList>
    </citation>
    <scope>NUCLEOTIDE SEQUENCE [LARGE SCALE GENOMIC DNA]</scope>
    <source>
        <strain evidence="10 11">4099</strain>
    </source>
</reference>
<dbReference type="CDD" id="cd00130">
    <property type="entry name" value="PAS"/>
    <property type="match status" value="2"/>
</dbReference>
<evidence type="ECO:0000256" key="1">
    <source>
        <dbReference type="ARBA" id="ARBA00022500"/>
    </source>
</evidence>
<gene>
    <name evidence="10" type="ORF">J2W68_002032</name>
</gene>
<keyword evidence="5" id="KW-0175">Coiled coil</keyword>
<dbReference type="InterPro" id="IPR000014">
    <property type="entry name" value="PAS"/>
</dbReference>
<sequence>MRLNNIARLFAGRGTTARTARADLALAEARSLIAAIDRAQAIIEFDLDGTIRTANANFLAAVGYSLEQIQGKHHRIFVEGGYANSREYAQFWQALRSGELQTGRFRRISSTGEPVWIEASYNPVLDAAGVPCRIVKFATDITAKMREAADFAGQIAAISKVQAVIEFDLQARVLWANENFSATTGYTLAEIQGKHHSMFLHPEEPRGEVYRAFWANLAAGNFDAGRYRRVGKDGGEIWIQASYNPIFDGDGRLWKVVKYATNITEEVMRERDLATAVAEVGAVVADAGNGDLRRRVSLTGRSGAIAELCGGVNALVESMGRMVRHVSAASSEVHAAATEIAGGNENLSLRTESQASSLEETASSMEEIAATVRATAENARQSTALAQNATQVAEEGNQLVSQVVGTMREIQHSAAQIAEITSVIEGIAFQTNILSLNAAVEAARAGEDGRGFAVVATEIRALAQRCAEASKNIRGLISESGRNVDAGAKIAADAGATIARTVESIRQVNRLMADIAVAAAEQSSGIDLVKGAINAMDEATQQNAALVEEAMASARSLEHEADALVDQVSRYRVRETPDGAEPVLTLVA</sequence>
<dbReference type="InterPro" id="IPR051310">
    <property type="entry name" value="MCP_chemotaxis"/>
</dbReference>
<feature type="domain" description="HAMP" evidence="9">
    <location>
        <begin position="271"/>
        <end position="324"/>
    </location>
</feature>
<dbReference type="InterPro" id="IPR004089">
    <property type="entry name" value="MCPsignal_dom"/>
</dbReference>
<dbReference type="InterPro" id="IPR003660">
    <property type="entry name" value="HAMP_dom"/>
</dbReference>
<dbReference type="Proteomes" id="UP001256588">
    <property type="component" value="Unassembled WGS sequence"/>
</dbReference>
<feature type="domain" description="Methyl-accepting transducer" evidence="6">
    <location>
        <begin position="329"/>
        <end position="558"/>
    </location>
</feature>
<dbReference type="InterPro" id="IPR001610">
    <property type="entry name" value="PAC"/>
</dbReference>
<dbReference type="SMART" id="SM00304">
    <property type="entry name" value="HAMP"/>
    <property type="match status" value="1"/>
</dbReference>
<accession>A0ABU1XX56</accession>
<evidence type="ECO:0000259" key="8">
    <source>
        <dbReference type="PROSITE" id="PS50113"/>
    </source>
</evidence>
<protein>
    <submittedName>
        <fullName evidence="10">Methyl-accepting chemotaxis protein</fullName>
    </submittedName>
</protein>
<dbReference type="PROSITE" id="PS50112">
    <property type="entry name" value="PAS"/>
    <property type="match status" value="1"/>
</dbReference>
<dbReference type="Gene3D" id="3.30.450.20">
    <property type="entry name" value="PAS domain"/>
    <property type="match status" value="2"/>
</dbReference>
<evidence type="ECO:0000256" key="4">
    <source>
        <dbReference type="PROSITE-ProRule" id="PRU00284"/>
    </source>
</evidence>
<dbReference type="SMART" id="SM00086">
    <property type="entry name" value="PAC"/>
    <property type="match status" value="2"/>
</dbReference>
<dbReference type="NCBIfam" id="TIGR00229">
    <property type="entry name" value="sensory_box"/>
    <property type="match status" value="2"/>
</dbReference>
<name>A0ABU1XX56_9GAMM</name>
<evidence type="ECO:0000259" key="6">
    <source>
        <dbReference type="PROSITE" id="PS50111"/>
    </source>
</evidence>
<dbReference type="SMART" id="SM00283">
    <property type="entry name" value="MA"/>
    <property type="match status" value="1"/>
</dbReference>
<feature type="domain" description="PAC" evidence="8">
    <location>
        <begin position="223"/>
        <end position="275"/>
    </location>
</feature>
<dbReference type="PROSITE" id="PS50111">
    <property type="entry name" value="CHEMOTAXIS_TRANSDUC_2"/>
    <property type="match status" value="1"/>
</dbReference>
<dbReference type="PROSITE" id="PS50885">
    <property type="entry name" value="HAMP"/>
    <property type="match status" value="1"/>
</dbReference>
<dbReference type="PROSITE" id="PS50113">
    <property type="entry name" value="PAC"/>
    <property type="match status" value="2"/>
</dbReference>